<keyword evidence="3" id="KW-1185">Reference proteome</keyword>
<evidence type="ECO:0000256" key="1">
    <source>
        <dbReference type="SAM" id="Phobius"/>
    </source>
</evidence>
<accession>A0ABT3X0W7</accession>
<comment type="caution">
    <text evidence="2">The sequence shown here is derived from an EMBL/GenBank/DDBJ whole genome shotgun (WGS) entry which is preliminary data.</text>
</comment>
<organism evidence="2 3">
    <name type="scientific">Tumebacillus lacus</name>
    <dbReference type="NCBI Taxonomy" id="2995335"/>
    <lineage>
        <taxon>Bacteria</taxon>
        <taxon>Bacillati</taxon>
        <taxon>Bacillota</taxon>
        <taxon>Bacilli</taxon>
        <taxon>Bacillales</taxon>
        <taxon>Alicyclobacillaceae</taxon>
        <taxon>Tumebacillus</taxon>
    </lineage>
</organism>
<protein>
    <submittedName>
        <fullName evidence="2">Uncharacterized protein</fullName>
    </submittedName>
</protein>
<proteinExistence type="predicted"/>
<dbReference type="Proteomes" id="UP001208017">
    <property type="component" value="Unassembled WGS sequence"/>
</dbReference>
<keyword evidence="1" id="KW-0812">Transmembrane</keyword>
<feature type="transmembrane region" description="Helical" evidence="1">
    <location>
        <begin position="53"/>
        <end position="71"/>
    </location>
</feature>
<sequence>MSGAVIGFVCATLVWVFLYGWNVPLRQWALGRALERNVRAEIAVRVVSSPPGTLNAIASTMIVTFFTAGLLRGVDVEFAKGVALAGVLISAVWPFYLRSQTRTCEIVVFDSEGVTILPPRYALVGQGTFETRIEWQDCFGYSVQRGTILFALKPLGHVEQQYGPHREEMERVLDSLGVRKLVAYDALPTAELDRASLERLEARLIDTADDVIAGYQNELLGYGWRVEPQVLYNEEFDGRELREAHANMHLALWQGDDCVLEQEWLIWEWDDESVEVLALPDDRLYESIDDRVHAMIEQRLREMGKEAMPAPRMQ</sequence>
<keyword evidence="1" id="KW-1133">Transmembrane helix</keyword>
<dbReference type="EMBL" id="JAPMLT010000003">
    <property type="protein sequence ID" value="MCX7570086.1"/>
    <property type="molecule type" value="Genomic_DNA"/>
</dbReference>
<evidence type="ECO:0000313" key="3">
    <source>
        <dbReference type="Proteomes" id="UP001208017"/>
    </source>
</evidence>
<gene>
    <name evidence="2" type="ORF">OS242_08920</name>
</gene>
<keyword evidence="1" id="KW-0472">Membrane</keyword>
<dbReference type="RefSeq" id="WP_267151328.1">
    <property type="nucleotide sequence ID" value="NZ_JAPMLT010000003.1"/>
</dbReference>
<evidence type="ECO:0000313" key="2">
    <source>
        <dbReference type="EMBL" id="MCX7570086.1"/>
    </source>
</evidence>
<reference evidence="2 3" key="1">
    <citation type="submission" date="2022-11" db="EMBL/GenBank/DDBJ databases">
        <title>Study of microbial diversity in lake waters.</title>
        <authorList>
            <person name="Zhang J."/>
        </authorList>
    </citation>
    <scope>NUCLEOTIDE SEQUENCE [LARGE SCALE GENOMIC DNA]</scope>
    <source>
        <strain evidence="2 3">DT12</strain>
    </source>
</reference>
<feature type="transmembrane region" description="Helical" evidence="1">
    <location>
        <begin position="78"/>
        <end position="96"/>
    </location>
</feature>
<name>A0ABT3X0W7_9BACL</name>